<keyword evidence="2" id="KW-1185">Reference proteome</keyword>
<protein>
    <submittedName>
        <fullName evidence="1">Carboxypeptidase-like regulatory domain-containing protein</fullName>
    </submittedName>
</protein>
<sequence length="264" mass="30061">MFLHHSVFLCYVKNWFYAILLFHFTSISAQHVISGTVLNESEEPVGFCHVYNQTMGLGKVSDIHGNFKVTAKKGDTLLFSYVGYQSLTLPVNSVHLVNYLKITLPEDSILLPSITIYADPNYRVPLNVHGEPIIIPGVSITEKTDGIQPGDVGFGATGVGGVPVPAVTIYGPITYFSRDEREKRQAVEAYKETRETITYQKFIVQDSVKQKLCELYHLNSQQYDQVIVRLHNQFPGIQKQYNPMEIWNWLLMHFDRSANIVRDY</sequence>
<dbReference type="InterPro" id="IPR008969">
    <property type="entry name" value="CarboxyPept-like_regulatory"/>
</dbReference>
<proteinExistence type="predicted"/>
<evidence type="ECO:0000313" key="2">
    <source>
        <dbReference type="Proteomes" id="UP001610063"/>
    </source>
</evidence>
<comment type="caution">
    <text evidence="1">The sequence shown here is derived from an EMBL/GenBank/DDBJ whole genome shotgun (WGS) entry which is preliminary data.</text>
</comment>
<accession>A0ABW7N5H1</accession>
<reference evidence="1 2" key="1">
    <citation type="journal article" date="2013" name="Int. J. Syst. Evol. Microbiol.">
        <title>Marinoscillum luteum sp. nov., isolated from marine sediment.</title>
        <authorList>
            <person name="Cha I.T."/>
            <person name="Park S.J."/>
            <person name="Kim S.J."/>
            <person name="Kim J.G."/>
            <person name="Jung M.Y."/>
            <person name="Shin K.S."/>
            <person name="Kwon K.K."/>
            <person name="Yang S.H."/>
            <person name="Seo Y.S."/>
            <person name="Rhee S.K."/>
        </authorList>
    </citation>
    <scope>NUCLEOTIDE SEQUENCE [LARGE SCALE GENOMIC DNA]</scope>
    <source>
        <strain evidence="1 2">KCTC 23939</strain>
    </source>
</reference>
<organism evidence="1 2">
    <name type="scientific">Marinoscillum luteum</name>
    <dbReference type="NCBI Taxonomy" id="861051"/>
    <lineage>
        <taxon>Bacteria</taxon>
        <taxon>Pseudomonadati</taxon>
        <taxon>Bacteroidota</taxon>
        <taxon>Cytophagia</taxon>
        <taxon>Cytophagales</taxon>
        <taxon>Reichenbachiellaceae</taxon>
        <taxon>Marinoscillum</taxon>
    </lineage>
</organism>
<dbReference type="SUPFAM" id="SSF49464">
    <property type="entry name" value="Carboxypeptidase regulatory domain-like"/>
    <property type="match status" value="1"/>
</dbReference>
<name>A0ABW7N5H1_9BACT</name>
<gene>
    <name evidence="1" type="ORF">ACHKAR_05260</name>
</gene>
<dbReference type="EMBL" id="JBIPKE010000013">
    <property type="protein sequence ID" value="MFH6982832.1"/>
    <property type="molecule type" value="Genomic_DNA"/>
</dbReference>
<evidence type="ECO:0000313" key="1">
    <source>
        <dbReference type="EMBL" id="MFH6982832.1"/>
    </source>
</evidence>
<dbReference type="Pfam" id="PF13715">
    <property type="entry name" value="CarbopepD_reg_2"/>
    <property type="match status" value="1"/>
</dbReference>
<dbReference type="RefSeq" id="WP_395416468.1">
    <property type="nucleotide sequence ID" value="NZ_JBIPKE010000013.1"/>
</dbReference>
<dbReference type="Proteomes" id="UP001610063">
    <property type="component" value="Unassembled WGS sequence"/>
</dbReference>